<protein>
    <recommendedName>
        <fullName evidence="3">WG repeat protein</fullName>
    </recommendedName>
</protein>
<dbReference type="PANTHER" id="PTHR37841">
    <property type="entry name" value="GLR2918 PROTEIN"/>
    <property type="match status" value="1"/>
</dbReference>
<dbReference type="Proteomes" id="UP000598971">
    <property type="component" value="Unassembled WGS sequence"/>
</dbReference>
<dbReference type="RefSeq" id="WP_171605741.1">
    <property type="nucleotide sequence ID" value="NZ_WHPF01000001.1"/>
</dbReference>
<comment type="caution">
    <text evidence="1">The sequence shown here is derived from an EMBL/GenBank/DDBJ whole genome shotgun (WGS) entry which is preliminary data.</text>
</comment>
<gene>
    <name evidence="1" type="ORF">GD597_00015</name>
</gene>
<sequence length="324" mass="36073">MEYFNQNLFHVIKNGKSGFINNKGDVVIDFEFDGASSFSEGLARIFVEEKVGFIDTKGNIVIEPKFDSALGFSEGLSVVTIGDNQGYIDTKGNIAVKPSFYQANNFENGIALIREDIISESSFIDRQGNIILSGKNFAVSKYSDGLINCSENGNWGHISLEGNFVIPAIYKYTREFSEGKAAVSPKKDITGKPNKKNLYGFINKQNEMIIPPTLQGSDIFFSEGLCAVWNNGYGYIDDIGNLIIPYDFELGEHFNEGLAVFKPKGKNKKYGYIDKAGHIIVEPIFTSADDFENGFASVVTGENYNQYKYGIIDKKGNYIWEPTR</sequence>
<name>A0A8J8FDD0_9BACT</name>
<evidence type="ECO:0008006" key="3">
    <source>
        <dbReference type="Google" id="ProtNLM"/>
    </source>
</evidence>
<dbReference type="PANTHER" id="PTHR37841:SF1">
    <property type="entry name" value="DUF3298 DOMAIN-CONTAINING PROTEIN"/>
    <property type="match status" value="1"/>
</dbReference>
<reference evidence="1" key="1">
    <citation type="submission" date="2019-10" db="EMBL/GenBank/DDBJ databases">
        <title>Draft genome sequence of Panacibacter sp. KCS-6.</title>
        <authorList>
            <person name="Yim K.J."/>
        </authorList>
    </citation>
    <scope>NUCLEOTIDE SEQUENCE</scope>
    <source>
        <strain evidence="1">KCS-6</strain>
    </source>
</reference>
<organism evidence="1 2">
    <name type="scientific">Limnovirga soli</name>
    <dbReference type="NCBI Taxonomy" id="2656915"/>
    <lineage>
        <taxon>Bacteria</taxon>
        <taxon>Pseudomonadati</taxon>
        <taxon>Bacteroidota</taxon>
        <taxon>Chitinophagia</taxon>
        <taxon>Chitinophagales</taxon>
        <taxon>Chitinophagaceae</taxon>
        <taxon>Limnovirga</taxon>
    </lineage>
</organism>
<proteinExistence type="predicted"/>
<dbReference type="SUPFAM" id="SSF69360">
    <property type="entry name" value="Cell wall binding repeat"/>
    <property type="match status" value="1"/>
</dbReference>
<accession>A0A8J8FDD0</accession>
<evidence type="ECO:0000313" key="2">
    <source>
        <dbReference type="Proteomes" id="UP000598971"/>
    </source>
</evidence>
<dbReference type="AlphaFoldDB" id="A0A8J8FDD0"/>
<evidence type="ECO:0000313" key="1">
    <source>
        <dbReference type="EMBL" id="NNV53821.1"/>
    </source>
</evidence>
<dbReference type="Pfam" id="PF14903">
    <property type="entry name" value="WG_beta_rep"/>
    <property type="match status" value="7"/>
</dbReference>
<keyword evidence="2" id="KW-1185">Reference proteome</keyword>
<dbReference type="InterPro" id="IPR032774">
    <property type="entry name" value="WG_beta_rep"/>
</dbReference>
<dbReference type="EMBL" id="WHPF01000001">
    <property type="protein sequence ID" value="NNV53821.1"/>
    <property type="molecule type" value="Genomic_DNA"/>
</dbReference>